<dbReference type="PROSITE" id="PS51841">
    <property type="entry name" value="LTD"/>
    <property type="match status" value="1"/>
</dbReference>
<dbReference type="InterPro" id="IPR036415">
    <property type="entry name" value="Lamin_tail_dom_sf"/>
</dbReference>
<dbReference type="InterPro" id="IPR001322">
    <property type="entry name" value="Lamin_tail_dom"/>
</dbReference>
<dbReference type="Pfam" id="PF00932">
    <property type="entry name" value="LTD"/>
    <property type="match status" value="1"/>
</dbReference>
<feature type="domain" description="LTD" evidence="1">
    <location>
        <begin position="267"/>
        <end position="393"/>
    </location>
</feature>
<evidence type="ECO:0000313" key="2">
    <source>
        <dbReference type="EMBL" id="OGE10622.1"/>
    </source>
</evidence>
<proteinExistence type="predicted"/>
<reference evidence="2 3" key="1">
    <citation type="journal article" date="2016" name="Nat. Commun.">
        <title>Thousands of microbial genomes shed light on interconnected biogeochemical processes in an aquifer system.</title>
        <authorList>
            <person name="Anantharaman K."/>
            <person name="Brown C.T."/>
            <person name="Hug L.A."/>
            <person name="Sharon I."/>
            <person name="Castelle C.J."/>
            <person name="Probst A.J."/>
            <person name="Thomas B.C."/>
            <person name="Singh A."/>
            <person name="Wilkins M.J."/>
            <person name="Karaoz U."/>
            <person name="Brodie E.L."/>
            <person name="Williams K.H."/>
            <person name="Hubbard S.S."/>
            <person name="Banfield J.F."/>
        </authorList>
    </citation>
    <scope>NUCLEOTIDE SEQUENCE [LARGE SCALE GENOMIC DNA]</scope>
</reference>
<dbReference type="Gene3D" id="2.60.40.1260">
    <property type="entry name" value="Lamin Tail domain"/>
    <property type="match status" value="1"/>
</dbReference>
<sequence>MKKKFKTLKIVVLSLVLGLVANLAVPVFLNNSSQALGELDVVWDGVADGAPIFVVNNMLPGDTETRNVQANNGGSIARLVSVKGTRTGGIGSDPKLETVLDIVISESGVDLYGGTAGAKTVADFFADSLDDNGIMLSILSGNDSTSYDFTVTFPASAGNDFQAKSVIFDITIGVIVSENIVINEVYYQVDGDHGLDSPVDRGVGAGNVSAIISNNGAGSVNTIVIDIDNRCRIVQTNNSNIINNLGIDINTGGNSAGGNTGGNVDINSGSASANVKIANSVNQNNSAACKKPVQNHEWIELFNPTDEIVSLKNWTITDNSGIVRIIPGNRKLKPGQFALISRDNSTWRFWDEDPIAIKIPLGKQIGDGLDNGGDRLILSDAQGNLIDALSYGDDLSIFNPSVSLVTLGSSFERLVPGFDTNVAADFEERNPPTPGN</sequence>
<comment type="caution">
    <text evidence="2">The sequence shown here is derived from an EMBL/GenBank/DDBJ whole genome shotgun (WGS) entry which is preliminary data.</text>
</comment>
<accession>A0A1F5I2P0</accession>
<dbReference type="Proteomes" id="UP000179227">
    <property type="component" value="Unassembled WGS sequence"/>
</dbReference>
<dbReference type="SUPFAM" id="SSF74853">
    <property type="entry name" value="Lamin A/C globular tail domain"/>
    <property type="match status" value="1"/>
</dbReference>
<dbReference type="AlphaFoldDB" id="A0A1F5I2P0"/>
<evidence type="ECO:0000259" key="1">
    <source>
        <dbReference type="PROSITE" id="PS51841"/>
    </source>
</evidence>
<protein>
    <recommendedName>
        <fullName evidence="1">LTD domain-containing protein</fullName>
    </recommendedName>
</protein>
<evidence type="ECO:0000313" key="3">
    <source>
        <dbReference type="Proteomes" id="UP000179227"/>
    </source>
</evidence>
<dbReference type="STRING" id="1797729.A3A60_02910"/>
<gene>
    <name evidence="2" type="ORF">A3A60_02910</name>
</gene>
<name>A0A1F5I2P0_9BACT</name>
<dbReference type="EMBL" id="MFBS01000008">
    <property type="protein sequence ID" value="OGE10622.1"/>
    <property type="molecule type" value="Genomic_DNA"/>
</dbReference>
<organism evidence="2 3">
    <name type="scientific">Candidatus Curtissbacteria bacterium RIFCSPLOWO2_01_FULL_42_26</name>
    <dbReference type="NCBI Taxonomy" id="1797729"/>
    <lineage>
        <taxon>Bacteria</taxon>
        <taxon>Candidatus Curtissiibacteriota</taxon>
    </lineage>
</organism>